<feature type="compositionally biased region" description="Polar residues" evidence="1">
    <location>
        <begin position="20"/>
        <end position="44"/>
    </location>
</feature>
<organism evidence="2 3">
    <name type="scientific">Allacma fusca</name>
    <dbReference type="NCBI Taxonomy" id="39272"/>
    <lineage>
        <taxon>Eukaryota</taxon>
        <taxon>Metazoa</taxon>
        <taxon>Ecdysozoa</taxon>
        <taxon>Arthropoda</taxon>
        <taxon>Hexapoda</taxon>
        <taxon>Collembola</taxon>
        <taxon>Symphypleona</taxon>
        <taxon>Sminthuridae</taxon>
        <taxon>Allacma</taxon>
    </lineage>
</organism>
<feature type="region of interest" description="Disordered" evidence="1">
    <location>
        <begin position="1"/>
        <end position="52"/>
    </location>
</feature>
<comment type="caution">
    <text evidence="2">The sequence shown here is derived from an EMBL/GenBank/DDBJ whole genome shotgun (WGS) entry which is preliminary data.</text>
</comment>
<keyword evidence="3" id="KW-1185">Reference proteome</keyword>
<protein>
    <submittedName>
        <fullName evidence="2">Uncharacterized protein</fullName>
    </submittedName>
</protein>
<reference evidence="2" key="1">
    <citation type="submission" date="2021-06" db="EMBL/GenBank/DDBJ databases">
        <authorList>
            <person name="Hodson N. C."/>
            <person name="Mongue J. A."/>
            <person name="Jaron S. K."/>
        </authorList>
    </citation>
    <scope>NUCLEOTIDE SEQUENCE</scope>
</reference>
<feature type="non-terminal residue" evidence="2">
    <location>
        <position position="52"/>
    </location>
</feature>
<sequence length="52" mass="5517">MVSPTLVGSTRSAGMEYKTKASSNTTLVSSPTPSPISTKRCNQKSSRETPTK</sequence>
<evidence type="ECO:0000313" key="2">
    <source>
        <dbReference type="EMBL" id="CAG7722821.1"/>
    </source>
</evidence>
<dbReference type="AlphaFoldDB" id="A0A8J2P271"/>
<dbReference type="Proteomes" id="UP000708208">
    <property type="component" value="Unassembled WGS sequence"/>
</dbReference>
<dbReference type="EMBL" id="CAJVCH010092654">
    <property type="protein sequence ID" value="CAG7722821.1"/>
    <property type="molecule type" value="Genomic_DNA"/>
</dbReference>
<name>A0A8J2P271_9HEXA</name>
<evidence type="ECO:0000256" key="1">
    <source>
        <dbReference type="SAM" id="MobiDB-lite"/>
    </source>
</evidence>
<evidence type="ECO:0000313" key="3">
    <source>
        <dbReference type="Proteomes" id="UP000708208"/>
    </source>
</evidence>
<proteinExistence type="predicted"/>
<feature type="compositionally biased region" description="Polar residues" evidence="1">
    <location>
        <begin position="1"/>
        <end position="12"/>
    </location>
</feature>
<gene>
    <name evidence="2" type="ORF">AFUS01_LOCUS11933</name>
</gene>
<accession>A0A8J2P271</accession>